<dbReference type="EMBL" id="DF820468">
    <property type="protein sequence ID" value="GAK58553.1"/>
    <property type="molecule type" value="Genomic_DNA"/>
</dbReference>
<feature type="transmembrane region" description="Helical" evidence="7">
    <location>
        <begin position="414"/>
        <end position="442"/>
    </location>
</feature>
<feature type="transmembrane region" description="Helical" evidence="7">
    <location>
        <begin position="289"/>
        <end position="306"/>
    </location>
</feature>
<dbReference type="SUPFAM" id="SSF103473">
    <property type="entry name" value="MFS general substrate transporter"/>
    <property type="match status" value="1"/>
</dbReference>
<comment type="similarity">
    <text evidence="2">Belongs to the major facilitator superfamily. Folate-biopterin transporter (TC 2.A.71) family.</text>
</comment>
<gene>
    <name evidence="8" type="ORF">U27_05527</name>
</gene>
<evidence type="ECO:0000313" key="8">
    <source>
        <dbReference type="EMBL" id="GAK58553.1"/>
    </source>
</evidence>
<evidence type="ECO:0000256" key="4">
    <source>
        <dbReference type="ARBA" id="ARBA00022692"/>
    </source>
</evidence>
<dbReference type="GO" id="GO:0016020">
    <property type="term" value="C:membrane"/>
    <property type="evidence" value="ECO:0007669"/>
    <property type="project" value="UniProtKB-SubCell"/>
</dbReference>
<feature type="transmembrane region" description="Helical" evidence="7">
    <location>
        <begin position="58"/>
        <end position="80"/>
    </location>
</feature>
<dbReference type="eggNOG" id="COG2211">
    <property type="taxonomic scope" value="Bacteria"/>
</dbReference>
<feature type="transmembrane region" description="Helical" evidence="7">
    <location>
        <begin position="493"/>
        <end position="514"/>
    </location>
</feature>
<keyword evidence="4 7" id="KW-0812">Transmembrane</keyword>
<evidence type="ECO:0000256" key="2">
    <source>
        <dbReference type="ARBA" id="ARBA00007015"/>
    </source>
</evidence>
<dbReference type="AlphaFoldDB" id="A0A081C1U8"/>
<dbReference type="PANTHER" id="PTHR31585">
    <property type="entry name" value="FOLATE-BIOPTERIN TRANSPORTER 1, CHLOROPLASTIC"/>
    <property type="match status" value="1"/>
</dbReference>
<feature type="transmembrane region" description="Helical" evidence="7">
    <location>
        <begin position="262"/>
        <end position="283"/>
    </location>
</feature>
<feature type="transmembrane region" description="Helical" evidence="7">
    <location>
        <begin position="454"/>
        <end position="473"/>
    </location>
</feature>
<evidence type="ECO:0008006" key="10">
    <source>
        <dbReference type="Google" id="ProtNLM"/>
    </source>
</evidence>
<feature type="transmembrane region" description="Helical" evidence="7">
    <location>
        <begin position="180"/>
        <end position="201"/>
    </location>
</feature>
<keyword evidence="9" id="KW-1185">Reference proteome</keyword>
<dbReference type="PANTHER" id="PTHR31585:SF0">
    <property type="entry name" value="FOLATE-BIOPTERIN TRANSPORTER 1, CHLOROPLASTIC"/>
    <property type="match status" value="1"/>
</dbReference>
<organism evidence="8">
    <name type="scientific">Vecturithrix granuli</name>
    <dbReference type="NCBI Taxonomy" id="1499967"/>
    <lineage>
        <taxon>Bacteria</taxon>
        <taxon>Candidatus Moduliflexota</taxon>
        <taxon>Candidatus Vecturitrichia</taxon>
        <taxon>Candidatus Vecturitrichales</taxon>
        <taxon>Candidatus Vecturitrichaceae</taxon>
        <taxon>Candidatus Vecturithrix</taxon>
    </lineage>
</organism>
<evidence type="ECO:0000256" key="1">
    <source>
        <dbReference type="ARBA" id="ARBA00004141"/>
    </source>
</evidence>
<name>A0A081C1U8_VECG1</name>
<sequence>MPKIEFRSIWTWFTKDFLGILHEMRWSYVPPLMVYLAAGISGFTGIIESFFVKEELGLSAAFLAGLGFWAGLPWALKMPFGHLVDLYWHRKSLFVYLGALLMAGSIGIMIGLTGHKTFMATIMALDSWYVIATLVSPVGFVLQDVVADAMTVEAVPSYDENGVKIPHDEFERMHITMQTLGRIAIIGGSAIVAGVGGWLAMSMSYYAMYKLSLIIPFISILGAIIGAWNVRRLRKHYRRSGCSEEEICEVLRPEVCTMKPNWYILGGGIVFVIMSVILGMSQFAAKKEVVFFASLTIVVYLMRQLLKDLDPVKRRDIIGIAIIVFVFRAMPGIGAGASWWQIDVLKFDEAFFGTLRQISSILAIVGMFALRGWMSRRPIPYLVIFLSVYSTLMMMPFVGMYYGLHEWTEKVFGFGARTIAIIDTMADSPMGQVSMIPMLAWIAREAPLEQKATYFAVMAAFTNLALSLSSLGTNYLNEIFVVARGQYGELGHLMITVTLIGLVLPVTTVILVNWRNRSIGM</sequence>
<feature type="transmembrane region" description="Helical" evidence="7">
    <location>
        <begin position="118"/>
        <end position="142"/>
    </location>
</feature>
<evidence type="ECO:0000256" key="6">
    <source>
        <dbReference type="ARBA" id="ARBA00023136"/>
    </source>
</evidence>
<dbReference type="HOGENOM" id="CLU_507802_0_0_0"/>
<dbReference type="InterPro" id="IPR036259">
    <property type="entry name" value="MFS_trans_sf"/>
</dbReference>
<evidence type="ECO:0000256" key="5">
    <source>
        <dbReference type="ARBA" id="ARBA00022989"/>
    </source>
</evidence>
<comment type="subcellular location">
    <subcellularLocation>
        <location evidence="1">Membrane</location>
        <topology evidence="1">Multi-pass membrane protein</topology>
    </subcellularLocation>
</comment>
<evidence type="ECO:0000256" key="7">
    <source>
        <dbReference type="SAM" id="Phobius"/>
    </source>
</evidence>
<keyword evidence="6 7" id="KW-0472">Membrane</keyword>
<dbReference type="Pfam" id="PF03092">
    <property type="entry name" value="BT1"/>
    <property type="match status" value="1"/>
</dbReference>
<keyword evidence="3" id="KW-0813">Transport</keyword>
<feature type="transmembrane region" description="Helical" evidence="7">
    <location>
        <begin position="92"/>
        <end position="112"/>
    </location>
</feature>
<reference evidence="8" key="1">
    <citation type="journal article" date="2015" name="PeerJ">
        <title>First genomic representation of candidate bacterial phylum KSB3 points to enhanced environmental sensing as a trigger of wastewater bulking.</title>
        <authorList>
            <person name="Sekiguchi Y."/>
            <person name="Ohashi A."/>
            <person name="Parks D.H."/>
            <person name="Yamauchi T."/>
            <person name="Tyson G.W."/>
            <person name="Hugenholtz P."/>
        </authorList>
    </citation>
    <scope>NUCLEOTIDE SEQUENCE [LARGE SCALE GENOMIC DNA]</scope>
</reference>
<evidence type="ECO:0000313" key="9">
    <source>
        <dbReference type="Proteomes" id="UP000030661"/>
    </source>
</evidence>
<dbReference type="InterPro" id="IPR039309">
    <property type="entry name" value="BT1"/>
</dbReference>
<feature type="transmembrane region" description="Helical" evidence="7">
    <location>
        <begin position="354"/>
        <end position="374"/>
    </location>
</feature>
<evidence type="ECO:0000256" key="3">
    <source>
        <dbReference type="ARBA" id="ARBA00022448"/>
    </source>
</evidence>
<proteinExistence type="inferred from homology"/>
<feature type="transmembrane region" description="Helical" evidence="7">
    <location>
        <begin position="207"/>
        <end position="230"/>
    </location>
</feature>
<dbReference type="STRING" id="1499967.U27_05527"/>
<protein>
    <recommendedName>
        <fullName evidence="10">Folate/biopterin transporter</fullName>
    </recommendedName>
</protein>
<keyword evidence="5 7" id="KW-1133">Transmembrane helix</keyword>
<feature type="transmembrane region" description="Helical" evidence="7">
    <location>
        <begin position="318"/>
        <end position="342"/>
    </location>
</feature>
<feature type="transmembrane region" description="Helical" evidence="7">
    <location>
        <begin position="32"/>
        <end position="52"/>
    </location>
</feature>
<feature type="transmembrane region" description="Helical" evidence="7">
    <location>
        <begin position="381"/>
        <end position="402"/>
    </location>
</feature>
<accession>A0A081C1U8</accession>
<dbReference type="Proteomes" id="UP000030661">
    <property type="component" value="Unassembled WGS sequence"/>
</dbReference>